<feature type="non-terminal residue" evidence="2">
    <location>
        <position position="133"/>
    </location>
</feature>
<dbReference type="STRING" id="685588.A0A067SDL6"/>
<evidence type="ECO:0000256" key="1">
    <source>
        <dbReference type="SAM" id="Coils"/>
    </source>
</evidence>
<evidence type="ECO:0000313" key="3">
    <source>
        <dbReference type="Proteomes" id="UP000027222"/>
    </source>
</evidence>
<feature type="coiled-coil region" evidence="1">
    <location>
        <begin position="44"/>
        <end position="71"/>
    </location>
</feature>
<dbReference type="HOGENOM" id="CLU_018544_3_2_1"/>
<name>A0A067SDL6_GALM3</name>
<proteinExistence type="predicted"/>
<reference evidence="3" key="1">
    <citation type="journal article" date="2014" name="Proc. Natl. Acad. Sci. U.S.A.">
        <title>Extensive sampling of basidiomycete genomes demonstrates inadequacy of the white-rot/brown-rot paradigm for wood decay fungi.</title>
        <authorList>
            <person name="Riley R."/>
            <person name="Salamov A.A."/>
            <person name="Brown D.W."/>
            <person name="Nagy L.G."/>
            <person name="Floudas D."/>
            <person name="Held B.W."/>
            <person name="Levasseur A."/>
            <person name="Lombard V."/>
            <person name="Morin E."/>
            <person name="Otillar R."/>
            <person name="Lindquist E.A."/>
            <person name="Sun H."/>
            <person name="LaButti K.M."/>
            <person name="Schmutz J."/>
            <person name="Jabbour D."/>
            <person name="Luo H."/>
            <person name="Baker S.E."/>
            <person name="Pisabarro A.G."/>
            <person name="Walton J.D."/>
            <person name="Blanchette R.A."/>
            <person name="Henrissat B."/>
            <person name="Martin F."/>
            <person name="Cullen D."/>
            <person name="Hibbett D.S."/>
            <person name="Grigoriev I.V."/>
        </authorList>
    </citation>
    <scope>NUCLEOTIDE SEQUENCE [LARGE SCALE GENOMIC DNA]</scope>
    <source>
        <strain evidence="3">CBS 339.88</strain>
    </source>
</reference>
<accession>A0A067SDL6</accession>
<sequence length="133" mass="15612">MDWQIDTSLLDSFPFKAHINSNYIPTDDEIRKIEAFLVQPAIEIQAMRRERMRLEQELEAIKTKLDNVLCQYTACAALITPFRRLPDDILREIFHACLPKRLNAAMSNKTAPLIFTLVSRHWREVVLSTPRMW</sequence>
<gene>
    <name evidence="2" type="ORF">GALMADRAFT_78963</name>
</gene>
<keyword evidence="1" id="KW-0175">Coiled coil</keyword>
<organism evidence="2 3">
    <name type="scientific">Galerina marginata (strain CBS 339.88)</name>
    <dbReference type="NCBI Taxonomy" id="685588"/>
    <lineage>
        <taxon>Eukaryota</taxon>
        <taxon>Fungi</taxon>
        <taxon>Dikarya</taxon>
        <taxon>Basidiomycota</taxon>
        <taxon>Agaricomycotina</taxon>
        <taxon>Agaricomycetes</taxon>
        <taxon>Agaricomycetidae</taxon>
        <taxon>Agaricales</taxon>
        <taxon>Agaricineae</taxon>
        <taxon>Strophariaceae</taxon>
        <taxon>Galerina</taxon>
    </lineage>
</organism>
<dbReference type="Gene3D" id="1.20.1280.50">
    <property type="match status" value="1"/>
</dbReference>
<protein>
    <submittedName>
        <fullName evidence="2">Uncharacterized protein</fullName>
    </submittedName>
</protein>
<dbReference type="OrthoDB" id="3063971at2759"/>
<dbReference type="EMBL" id="KL142410">
    <property type="protein sequence ID" value="KDR68092.1"/>
    <property type="molecule type" value="Genomic_DNA"/>
</dbReference>
<dbReference type="Proteomes" id="UP000027222">
    <property type="component" value="Unassembled WGS sequence"/>
</dbReference>
<keyword evidence="3" id="KW-1185">Reference proteome</keyword>
<evidence type="ECO:0000313" key="2">
    <source>
        <dbReference type="EMBL" id="KDR68092.1"/>
    </source>
</evidence>
<dbReference type="AlphaFoldDB" id="A0A067SDL6"/>